<name>A0A286TX18_9BACT</name>
<dbReference type="Pfam" id="PF04055">
    <property type="entry name" value="Radical_SAM"/>
    <property type="match status" value="1"/>
</dbReference>
<evidence type="ECO:0000256" key="5">
    <source>
        <dbReference type="ARBA" id="ARBA00022723"/>
    </source>
</evidence>
<feature type="domain" description="B12-binding" evidence="8">
    <location>
        <begin position="7"/>
        <end position="140"/>
    </location>
</feature>
<dbReference type="InterPro" id="IPR034466">
    <property type="entry name" value="Methyltransferase_Class_B"/>
</dbReference>
<keyword evidence="4" id="KW-0949">S-adenosyl-L-methionine</keyword>
<dbReference type="CDD" id="cd02068">
    <property type="entry name" value="radical_SAM_B12_BD"/>
    <property type="match status" value="1"/>
</dbReference>
<sequence length="485" mass="55832">MKILFINPLDKANCTHFVVQPLGLMYISAFLREHSNHDVKILDMKVNFMSEDDALKEVKKFSPDVIGIRALSVESASAHLIAKMVKRDLPNCKVIVGGPYTDGSSNHILKDANVDFVVVGEGEETVCELITEIEKGNEFPDTHGIGYRQNGEPVFTHSRRLIEDLDTIPLPAWDLIDVESYFKVPSWNFHISRHMALFTSRGCPYKCAYCHNIFGKKPRMRSPENVLKEIEILYNQYGVRELKIIDDIFNVRRSRAQQICDLIVERGFKVDICFPNGLRGDIMDRTTLQKLRAAGTFEITYAVETASPRLQRLIKKNINLPKLKQVIEDTVEMGIFTRGFFMMGFPSETREEIHDTASFSLSSKLHWMSMFIVNPFEGTEIADMAKEMNIDIDHDKLDFSGGYRVNPVQLSHMPVQEIKALQFKTLRKFFLNPVRLYSIYKCSHDKKQKILFVFTMILKAILPASKRDKWIRKLFTVIYYLGRGK</sequence>
<dbReference type="SFLD" id="SFLDG01123">
    <property type="entry name" value="methyltransferase_(Class_B)"/>
    <property type="match status" value="1"/>
</dbReference>
<comment type="cofactor">
    <cofactor evidence="1">
        <name>[4Fe-4S] cluster</name>
        <dbReference type="ChEBI" id="CHEBI:49883"/>
    </cofactor>
</comment>
<keyword evidence="11" id="KW-1185">Reference proteome</keyword>
<keyword evidence="2" id="KW-0489">Methyltransferase</keyword>
<evidence type="ECO:0000313" key="11">
    <source>
        <dbReference type="Proteomes" id="UP000218542"/>
    </source>
</evidence>
<keyword evidence="7" id="KW-0411">Iron-sulfur</keyword>
<dbReference type="InterPro" id="IPR051198">
    <property type="entry name" value="BchE-like"/>
</dbReference>
<dbReference type="InterPro" id="IPR023404">
    <property type="entry name" value="rSAM_horseshoe"/>
</dbReference>
<gene>
    <name evidence="10" type="ORF">SCALIN_C11_0026</name>
</gene>
<evidence type="ECO:0000256" key="1">
    <source>
        <dbReference type="ARBA" id="ARBA00001966"/>
    </source>
</evidence>
<reference evidence="11" key="1">
    <citation type="journal article" date="2017" name="Environ. Microbiol. Rep.">
        <title>Genetic Diversity of Marine Anaerobic Ammonium-Oxidizing Bacteria as Revealed by Genomic and Proteomic Analyses of 'Candidatus Scalindua japonica'.</title>
        <authorList>
            <person name="Oshiki M."/>
            <person name="Mizuto K."/>
            <person name="Kimura Z."/>
            <person name="Kindaichi T."/>
            <person name="Satoh H."/>
            <person name="Okabe S."/>
        </authorList>
    </citation>
    <scope>NUCLEOTIDE SEQUENCE [LARGE SCALE GENOMIC DNA]</scope>
    <source>
        <strain evidence="11">husup-a2</strain>
    </source>
</reference>
<dbReference type="Proteomes" id="UP000218542">
    <property type="component" value="Unassembled WGS sequence"/>
</dbReference>
<dbReference type="EMBL" id="BAOS01000011">
    <property type="protein sequence ID" value="GAX60415.1"/>
    <property type="molecule type" value="Genomic_DNA"/>
</dbReference>
<dbReference type="CDD" id="cd01335">
    <property type="entry name" value="Radical_SAM"/>
    <property type="match status" value="1"/>
</dbReference>
<accession>A0A286TX18</accession>
<proteinExistence type="predicted"/>
<dbReference type="GO" id="GO:0031419">
    <property type="term" value="F:cobalamin binding"/>
    <property type="evidence" value="ECO:0007669"/>
    <property type="project" value="InterPro"/>
</dbReference>
<evidence type="ECO:0000259" key="9">
    <source>
        <dbReference type="PROSITE" id="PS51918"/>
    </source>
</evidence>
<dbReference type="GO" id="GO:0003824">
    <property type="term" value="F:catalytic activity"/>
    <property type="evidence" value="ECO:0007669"/>
    <property type="project" value="InterPro"/>
</dbReference>
<keyword evidence="6" id="KW-0408">Iron</keyword>
<dbReference type="GO" id="GO:0051539">
    <property type="term" value="F:4 iron, 4 sulfur cluster binding"/>
    <property type="evidence" value="ECO:0007669"/>
    <property type="project" value="UniProtKB-KW"/>
</dbReference>
<dbReference type="Gene3D" id="3.80.30.20">
    <property type="entry name" value="tm_1862 like domain"/>
    <property type="match status" value="1"/>
</dbReference>
<organism evidence="10 11">
    <name type="scientific">Candidatus Scalindua japonica</name>
    <dbReference type="NCBI Taxonomy" id="1284222"/>
    <lineage>
        <taxon>Bacteria</taxon>
        <taxon>Pseudomonadati</taxon>
        <taxon>Planctomycetota</taxon>
        <taxon>Candidatus Brocadiia</taxon>
        <taxon>Candidatus Brocadiales</taxon>
        <taxon>Candidatus Scalinduaceae</taxon>
        <taxon>Candidatus Scalindua</taxon>
    </lineage>
</organism>
<dbReference type="OrthoDB" id="9801424at2"/>
<evidence type="ECO:0000256" key="3">
    <source>
        <dbReference type="ARBA" id="ARBA00022679"/>
    </source>
</evidence>
<dbReference type="SUPFAM" id="SSF102114">
    <property type="entry name" value="Radical SAM enzymes"/>
    <property type="match status" value="1"/>
</dbReference>
<dbReference type="GO" id="GO:0046872">
    <property type="term" value="F:metal ion binding"/>
    <property type="evidence" value="ECO:0007669"/>
    <property type="project" value="UniProtKB-KW"/>
</dbReference>
<protein>
    <submittedName>
        <fullName evidence="10">Fe-S oxidoreductase</fullName>
    </submittedName>
</protein>
<keyword evidence="3" id="KW-0808">Transferase</keyword>
<evidence type="ECO:0000256" key="6">
    <source>
        <dbReference type="ARBA" id="ARBA00023004"/>
    </source>
</evidence>
<evidence type="ECO:0000256" key="4">
    <source>
        <dbReference type="ARBA" id="ARBA00022691"/>
    </source>
</evidence>
<dbReference type="RefSeq" id="WP_096893773.1">
    <property type="nucleotide sequence ID" value="NZ_BAOS01000011.1"/>
</dbReference>
<dbReference type="SFLD" id="SFLDS00029">
    <property type="entry name" value="Radical_SAM"/>
    <property type="match status" value="1"/>
</dbReference>
<dbReference type="PANTHER" id="PTHR43409">
    <property type="entry name" value="ANAEROBIC MAGNESIUM-PROTOPORPHYRIN IX MONOMETHYL ESTER CYCLASE-RELATED"/>
    <property type="match status" value="1"/>
</dbReference>
<dbReference type="PROSITE" id="PS51918">
    <property type="entry name" value="RADICAL_SAM"/>
    <property type="match status" value="1"/>
</dbReference>
<dbReference type="InterPro" id="IPR006158">
    <property type="entry name" value="Cobalamin-bd"/>
</dbReference>
<evidence type="ECO:0000313" key="10">
    <source>
        <dbReference type="EMBL" id="GAX60415.1"/>
    </source>
</evidence>
<dbReference type="SFLD" id="SFLDG01082">
    <property type="entry name" value="B12-binding_domain_containing"/>
    <property type="match status" value="1"/>
</dbReference>
<dbReference type="InterPro" id="IPR058240">
    <property type="entry name" value="rSAM_sf"/>
</dbReference>
<dbReference type="InterPro" id="IPR006638">
    <property type="entry name" value="Elp3/MiaA/NifB-like_rSAM"/>
</dbReference>
<dbReference type="SUPFAM" id="SSF52242">
    <property type="entry name" value="Cobalamin (vitamin B12)-binding domain"/>
    <property type="match status" value="1"/>
</dbReference>
<evidence type="ECO:0000259" key="8">
    <source>
        <dbReference type="PROSITE" id="PS51332"/>
    </source>
</evidence>
<dbReference type="SMART" id="SM00729">
    <property type="entry name" value="Elp3"/>
    <property type="match status" value="1"/>
</dbReference>
<feature type="domain" description="Radical SAM core" evidence="9">
    <location>
        <begin position="189"/>
        <end position="404"/>
    </location>
</feature>
<evidence type="ECO:0000256" key="2">
    <source>
        <dbReference type="ARBA" id="ARBA00022603"/>
    </source>
</evidence>
<dbReference type="PROSITE" id="PS51332">
    <property type="entry name" value="B12_BINDING"/>
    <property type="match status" value="1"/>
</dbReference>
<comment type="caution">
    <text evidence="10">The sequence shown here is derived from an EMBL/GenBank/DDBJ whole genome shotgun (WGS) entry which is preliminary data.</text>
</comment>
<dbReference type="AlphaFoldDB" id="A0A286TX18"/>
<evidence type="ECO:0000256" key="7">
    <source>
        <dbReference type="ARBA" id="ARBA00023014"/>
    </source>
</evidence>
<dbReference type="Gene3D" id="3.40.50.280">
    <property type="entry name" value="Cobalamin-binding domain"/>
    <property type="match status" value="1"/>
</dbReference>
<dbReference type="InterPro" id="IPR007197">
    <property type="entry name" value="rSAM"/>
</dbReference>
<keyword evidence="5" id="KW-0479">Metal-binding</keyword>
<dbReference type="PANTHER" id="PTHR43409:SF7">
    <property type="entry name" value="BLL1977 PROTEIN"/>
    <property type="match status" value="1"/>
</dbReference>
<dbReference type="InterPro" id="IPR036724">
    <property type="entry name" value="Cobalamin-bd_sf"/>
</dbReference>
<dbReference type="Pfam" id="PF02310">
    <property type="entry name" value="B12-binding"/>
    <property type="match status" value="1"/>
</dbReference>